<sequence length="120" mass="12771">MHDFNAIARAYIAAWNTTDAASRAGQIEKAFTADVAYRDPIMQGDGHAGVDALIAGVHGQFPGFRFTLKGAADGYADTIRFSWALGPDGVPSVIEGTDVCQIEDGRLKTVTGFLDKVPAR</sequence>
<dbReference type="Pfam" id="PF12680">
    <property type="entry name" value="SnoaL_2"/>
    <property type="match status" value="1"/>
</dbReference>
<dbReference type="OrthoDB" id="9808719at2"/>
<feature type="domain" description="SnoaL-like" evidence="1">
    <location>
        <begin position="8"/>
        <end position="107"/>
    </location>
</feature>
<dbReference type="SUPFAM" id="SSF54427">
    <property type="entry name" value="NTF2-like"/>
    <property type="match status" value="1"/>
</dbReference>
<dbReference type="Proteomes" id="UP001055460">
    <property type="component" value="Chromosome"/>
</dbReference>
<accession>A0A9Q8Y5D0</accession>
<proteinExistence type="predicted"/>
<gene>
    <name evidence="2" type="ORF">NE863_15435</name>
</gene>
<protein>
    <submittedName>
        <fullName evidence="2">Nuclear transport factor 2 family protein</fullName>
    </submittedName>
</protein>
<dbReference type="InterPro" id="IPR037401">
    <property type="entry name" value="SnoaL-like"/>
</dbReference>
<evidence type="ECO:0000259" key="1">
    <source>
        <dbReference type="Pfam" id="PF12680"/>
    </source>
</evidence>
<evidence type="ECO:0000313" key="2">
    <source>
        <dbReference type="EMBL" id="USJ22678.1"/>
    </source>
</evidence>
<dbReference type="AlphaFoldDB" id="A0A9Q8Y5D0"/>
<dbReference type="EMBL" id="CP098807">
    <property type="protein sequence ID" value="USJ22678.1"/>
    <property type="molecule type" value="Genomic_DNA"/>
</dbReference>
<dbReference type="Gene3D" id="3.10.450.50">
    <property type="match status" value="1"/>
</dbReference>
<reference evidence="2" key="1">
    <citation type="submission" date="2022-06" db="EMBL/GenBank/DDBJ databases">
        <title>Physiological and biochemical characterization and genomic elucidation of a strain of the genus Ensifer adhaerens M8 that combines arsenic oxidation and chromium reduction.</title>
        <authorList>
            <person name="Li X."/>
            <person name="Yu c."/>
        </authorList>
    </citation>
    <scope>NUCLEOTIDE SEQUENCE</scope>
    <source>
        <strain evidence="2">M8</strain>
    </source>
</reference>
<name>A0A9Q8Y5D0_ENSAD</name>
<dbReference type="RefSeq" id="WP_090298098.1">
    <property type="nucleotide sequence ID" value="NZ_CAXURO020000001.1"/>
</dbReference>
<organism evidence="2 3">
    <name type="scientific">Ensifer adhaerens</name>
    <name type="common">Sinorhizobium morelense</name>
    <dbReference type="NCBI Taxonomy" id="106592"/>
    <lineage>
        <taxon>Bacteria</taxon>
        <taxon>Pseudomonadati</taxon>
        <taxon>Pseudomonadota</taxon>
        <taxon>Alphaproteobacteria</taxon>
        <taxon>Hyphomicrobiales</taxon>
        <taxon>Rhizobiaceae</taxon>
        <taxon>Sinorhizobium/Ensifer group</taxon>
        <taxon>Ensifer</taxon>
    </lineage>
</organism>
<evidence type="ECO:0000313" key="3">
    <source>
        <dbReference type="Proteomes" id="UP001055460"/>
    </source>
</evidence>
<dbReference type="InterPro" id="IPR032710">
    <property type="entry name" value="NTF2-like_dom_sf"/>
</dbReference>